<protein>
    <recommendedName>
        <fullName evidence="3">F-box domain-containing protein</fullName>
    </recommendedName>
</protein>
<accession>A0A6A6X262</accession>
<dbReference type="EMBL" id="MU002064">
    <property type="protein sequence ID" value="KAF2790600.1"/>
    <property type="molecule type" value="Genomic_DNA"/>
</dbReference>
<dbReference type="AlphaFoldDB" id="A0A6A6X262"/>
<dbReference type="PANTHER" id="PTHR42085">
    <property type="entry name" value="F-BOX DOMAIN-CONTAINING PROTEIN"/>
    <property type="match status" value="1"/>
</dbReference>
<dbReference type="Proteomes" id="UP000799757">
    <property type="component" value="Unassembled WGS sequence"/>
</dbReference>
<reference evidence="1" key="1">
    <citation type="journal article" date="2020" name="Stud. Mycol.">
        <title>101 Dothideomycetes genomes: a test case for predicting lifestyles and emergence of pathogens.</title>
        <authorList>
            <person name="Haridas S."/>
            <person name="Albert R."/>
            <person name="Binder M."/>
            <person name="Bloem J."/>
            <person name="Labutti K."/>
            <person name="Salamov A."/>
            <person name="Andreopoulos B."/>
            <person name="Baker S."/>
            <person name="Barry K."/>
            <person name="Bills G."/>
            <person name="Bluhm B."/>
            <person name="Cannon C."/>
            <person name="Castanera R."/>
            <person name="Culley D."/>
            <person name="Daum C."/>
            <person name="Ezra D."/>
            <person name="Gonzalez J."/>
            <person name="Henrissat B."/>
            <person name="Kuo A."/>
            <person name="Liang C."/>
            <person name="Lipzen A."/>
            <person name="Lutzoni F."/>
            <person name="Magnuson J."/>
            <person name="Mondo S."/>
            <person name="Nolan M."/>
            <person name="Ohm R."/>
            <person name="Pangilinan J."/>
            <person name="Park H.-J."/>
            <person name="Ramirez L."/>
            <person name="Alfaro M."/>
            <person name="Sun H."/>
            <person name="Tritt A."/>
            <person name="Yoshinaga Y."/>
            <person name="Zwiers L.-H."/>
            <person name="Turgeon B."/>
            <person name="Goodwin S."/>
            <person name="Spatafora J."/>
            <person name="Crous P."/>
            <person name="Grigoriev I."/>
        </authorList>
    </citation>
    <scope>NUCLEOTIDE SEQUENCE</scope>
    <source>
        <strain evidence="1">CBS 109.77</strain>
    </source>
</reference>
<organism evidence="1 2">
    <name type="scientific">Melanomma pulvis-pyrius CBS 109.77</name>
    <dbReference type="NCBI Taxonomy" id="1314802"/>
    <lineage>
        <taxon>Eukaryota</taxon>
        <taxon>Fungi</taxon>
        <taxon>Dikarya</taxon>
        <taxon>Ascomycota</taxon>
        <taxon>Pezizomycotina</taxon>
        <taxon>Dothideomycetes</taxon>
        <taxon>Pleosporomycetidae</taxon>
        <taxon>Pleosporales</taxon>
        <taxon>Melanommataceae</taxon>
        <taxon>Melanomma</taxon>
    </lineage>
</organism>
<evidence type="ECO:0008006" key="3">
    <source>
        <dbReference type="Google" id="ProtNLM"/>
    </source>
</evidence>
<evidence type="ECO:0000313" key="1">
    <source>
        <dbReference type="EMBL" id="KAF2790600.1"/>
    </source>
</evidence>
<name>A0A6A6X262_9PLEO</name>
<dbReference type="InterPro" id="IPR038883">
    <property type="entry name" value="AN11006-like"/>
</dbReference>
<gene>
    <name evidence="1" type="ORF">K505DRAFT_409712</name>
</gene>
<evidence type="ECO:0000313" key="2">
    <source>
        <dbReference type="Proteomes" id="UP000799757"/>
    </source>
</evidence>
<proteinExistence type="predicted"/>
<sequence>MVDDDEAEAAARAAAARFRFFDLPFELRLRIFEFALLVPKTIDLDPTNLRTLGPHLRLFFVSNRMHEEAYRVFYGRNTFRVFPIHGRFFHTKAPLLARLSQRYRGVITKLELRLGPGWTKPPRCWVVDSRLGLADLGKMRTLKIFVECDPSSHPAFDGYGNGENWYTEFSVALARSLITQAPSVAEVEFDGYPGVPPSAPLVQGLLKEVKTHDKRITGSKERRWDKIVEIDVDADALMVNLGG</sequence>
<dbReference type="PANTHER" id="PTHR42085:SF2">
    <property type="entry name" value="F-BOX DOMAIN-CONTAINING PROTEIN"/>
    <property type="match status" value="1"/>
</dbReference>
<keyword evidence="2" id="KW-1185">Reference proteome</keyword>
<dbReference type="OrthoDB" id="5372935at2759"/>